<proteinExistence type="predicted"/>
<keyword evidence="3" id="KW-1185">Reference proteome</keyword>
<dbReference type="InterPro" id="IPR006328">
    <property type="entry name" value="2-HAD"/>
</dbReference>
<dbReference type="EMBL" id="CP094970">
    <property type="protein sequence ID" value="UYM05103.1"/>
    <property type="molecule type" value="Genomic_DNA"/>
</dbReference>
<dbReference type="InterPro" id="IPR036412">
    <property type="entry name" value="HAD-like_sf"/>
</dbReference>
<dbReference type="PANTHER" id="PTHR43316:SF3">
    <property type="entry name" value="HALOACID DEHALOGENASE, TYPE II (AFU_ORTHOLOGUE AFUA_2G07750)-RELATED"/>
    <property type="match status" value="1"/>
</dbReference>
<dbReference type="Pfam" id="PF00702">
    <property type="entry name" value="Hydrolase"/>
    <property type="match status" value="1"/>
</dbReference>
<dbReference type="RefSeq" id="WP_271633873.1">
    <property type="nucleotide sequence ID" value="NZ_CP094970.1"/>
</dbReference>
<sequence length="235" mass="25094">MTSSRTAPIDAIDVAVFDVLGTMVDEPGGLRTALREAVPGSDDSAVEELLTEWQKHVEEQQDDIASGRRSYVSTDVVDREAAVRAADRAGVRDPAVIERLATAPRRLPAWPDAAAALARFGQHLPVVALSNASHAALLRLNAYADLRWHLALSAEAAEAYKPAASVYQLAFVAAATPPERTLMVAAHASDLRGAQAAGMRTAYVERPVGDPLRASDDFDWQVGSIDELIDSLTTG</sequence>
<dbReference type="Gene3D" id="3.40.50.1000">
    <property type="entry name" value="HAD superfamily/HAD-like"/>
    <property type="match status" value="1"/>
</dbReference>
<organism evidence="2 3">
    <name type="scientific">Solicola gregarius</name>
    <dbReference type="NCBI Taxonomy" id="2908642"/>
    <lineage>
        <taxon>Bacteria</taxon>
        <taxon>Bacillati</taxon>
        <taxon>Actinomycetota</taxon>
        <taxon>Actinomycetes</taxon>
        <taxon>Propionibacteriales</taxon>
        <taxon>Nocardioidaceae</taxon>
        <taxon>Solicola</taxon>
    </lineage>
</organism>
<dbReference type="GO" id="GO:0019120">
    <property type="term" value="F:hydrolase activity, acting on acid halide bonds, in C-halide compounds"/>
    <property type="evidence" value="ECO:0007669"/>
    <property type="project" value="InterPro"/>
</dbReference>
<dbReference type="PANTHER" id="PTHR43316">
    <property type="entry name" value="HYDROLASE, HALOACID DELAHOGENASE-RELATED"/>
    <property type="match status" value="1"/>
</dbReference>
<reference evidence="2" key="1">
    <citation type="submission" date="2022-01" db="EMBL/GenBank/DDBJ databases">
        <title>Nocardioidaceae gen. sp. A5X3R13.</title>
        <authorList>
            <person name="Lopez Marin M.A."/>
            <person name="Uhlik O."/>
        </authorList>
    </citation>
    <scope>NUCLEOTIDE SEQUENCE</scope>
    <source>
        <strain evidence="2">A5X3R13</strain>
    </source>
</reference>
<dbReference type="Proteomes" id="UP001164390">
    <property type="component" value="Chromosome"/>
</dbReference>
<dbReference type="Gene3D" id="1.10.150.750">
    <property type="match status" value="1"/>
</dbReference>
<accession>A0AA46TH58</accession>
<dbReference type="InterPro" id="IPR051540">
    <property type="entry name" value="S-2-haloacid_dehalogenase"/>
</dbReference>
<keyword evidence="1" id="KW-0378">Hydrolase</keyword>
<protein>
    <submittedName>
        <fullName evidence="2">Haloacid dehalogenase type II</fullName>
    </submittedName>
</protein>
<gene>
    <name evidence="2" type="ORF">L0C25_21690</name>
</gene>
<dbReference type="InterPro" id="IPR006439">
    <property type="entry name" value="HAD-SF_hydro_IA"/>
</dbReference>
<evidence type="ECO:0000313" key="3">
    <source>
        <dbReference type="Proteomes" id="UP001164390"/>
    </source>
</evidence>
<dbReference type="KEGG" id="sgrg:L0C25_21690"/>
<dbReference type="NCBIfam" id="TIGR01493">
    <property type="entry name" value="HAD-SF-IA-v2"/>
    <property type="match status" value="1"/>
</dbReference>
<dbReference type="AlphaFoldDB" id="A0AA46TH58"/>
<dbReference type="SUPFAM" id="SSF56784">
    <property type="entry name" value="HAD-like"/>
    <property type="match status" value="1"/>
</dbReference>
<evidence type="ECO:0000256" key="1">
    <source>
        <dbReference type="ARBA" id="ARBA00022801"/>
    </source>
</evidence>
<dbReference type="NCBIfam" id="TIGR01428">
    <property type="entry name" value="HAD_type_II"/>
    <property type="match status" value="1"/>
</dbReference>
<dbReference type="InterPro" id="IPR023214">
    <property type="entry name" value="HAD_sf"/>
</dbReference>
<name>A0AA46TH58_9ACTN</name>
<dbReference type="PRINTS" id="PR00413">
    <property type="entry name" value="HADHALOGNASE"/>
</dbReference>
<evidence type="ECO:0000313" key="2">
    <source>
        <dbReference type="EMBL" id="UYM05103.1"/>
    </source>
</evidence>